<protein>
    <submittedName>
        <fullName evidence="1">Unnamed protein product</fullName>
    </submittedName>
</protein>
<keyword evidence="2" id="KW-1185">Reference proteome</keyword>
<comment type="caution">
    <text evidence="1">The sequence shown here is derived from an EMBL/GenBank/DDBJ whole genome shotgun (WGS) entry which is preliminary data.</text>
</comment>
<sequence length="82" mass="9266">MANRSPLCLVVDAASGEQDSRLFGIDEIGTVSIALHMAEVVERFDHVEAERWHRLNALTTPVTRLLPSDTLNQRSRRKLPTR</sequence>
<evidence type="ECO:0000313" key="2">
    <source>
        <dbReference type="Proteomes" id="UP001165083"/>
    </source>
</evidence>
<dbReference type="EMBL" id="BSXW01000007">
    <property type="protein sequence ID" value="GMF09228.1"/>
    <property type="molecule type" value="Genomic_DNA"/>
</dbReference>
<name>A0A9W6TAQ0_9STRA</name>
<proteinExistence type="predicted"/>
<accession>A0A9W6TAQ0</accession>
<evidence type="ECO:0000313" key="1">
    <source>
        <dbReference type="EMBL" id="GMF09228.1"/>
    </source>
</evidence>
<organism evidence="1 2">
    <name type="scientific">Phytophthora lilii</name>
    <dbReference type="NCBI Taxonomy" id="2077276"/>
    <lineage>
        <taxon>Eukaryota</taxon>
        <taxon>Sar</taxon>
        <taxon>Stramenopiles</taxon>
        <taxon>Oomycota</taxon>
        <taxon>Peronosporomycetes</taxon>
        <taxon>Peronosporales</taxon>
        <taxon>Peronosporaceae</taxon>
        <taxon>Phytophthora</taxon>
    </lineage>
</organism>
<dbReference type="Proteomes" id="UP001165083">
    <property type="component" value="Unassembled WGS sequence"/>
</dbReference>
<gene>
    <name evidence="1" type="ORF">Plil01_000014600</name>
</gene>
<reference evidence="1" key="1">
    <citation type="submission" date="2023-04" db="EMBL/GenBank/DDBJ databases">
        <title>Phytophthora lilii NBRC 32176.</title>
        <authorList>
            <person name="Ichikawa N."/>
            <person name="Sato H."/>
            <person name="Tonouchi N."/>
        </authorList>
    </citation>
    <scope>NUCLEOTIDE SEQUENCE</scope>
    <source>
        <strain evidence="1">NBRC 32176</strain>
    </source>
</reference>
<dbReference type="AlphaFoldDB" id="A0A9W6TAQ0"/>